<sequence length="507" mass="52255">MPAPPYAKILVLVNGGPPQTGGVVAPSGASIQLVAENTVEWRSWRWEITDYPRGFALPAGWVADANGLFFSVDVTPAALTLPQANSLFGKWLLRLVVNNGIDEFGIYNPARMVDESTAFEVVSPFGLHDVGAGEAEQFGGAQKAWVGALQDNWRRINALLGPVAAPSGTGFAHITNGVYDSPARLVTDADIVGPIDPKKVALAVPTGTGFTHVSNGAVDGSAKLVEDADVAVGAKVASSKVSFAAGVTFPSGASIIPAPDGSQRILVAGEIRGNDARNDPLNFGLTPKALTGGSVSLTAAEYAALTIRFTGALTSAAIVIFPAVAGYAKLLRNDTSGAFPLTVKTASGNGLVVPQGQSMWVFCDGVNLISGSTANAIVSAQAAHLTSQALANQTNFTDVSALSIAFPLAVAGYKIEIKSIVDLGINTNGYIAETAVAVVDGASTVVIPETMRGSSPQGGSAYEFAVTIYTVANTGPLTVKQQLRTSSQSQFVHINPPSSLVATLLRP</sequence>
<evidence type="ECO:0000313" key="2">
    <source>
        <dbReference type="Proteomes" id="UP001379533"/>
    </source>
</evidence>
<organism evidence="1 2">
    <name type="scientific">Pendulispora brunnea</name>
    <dbReference type="NCBI Taxonomy" id="2905690"/>
    <lineage>
        <taxon>Bacteria</taxon>
        <taxon>Pseudomonadati</taxon>
        <taxon>Myxococcota</taxon>
        <taxon>Myxococcia</taxon>
        <taxon>Myxococcales</taxon>
        <taxon>Sorangiineae</taxon>
        <taxon>Pendulisporaceae</taxon>
        <taxon>Pendulispora</taxon>
    </lineage>
</organism>
<dbReference type="Proteomes" id="UP001379533">
    <property type="component" value="Chromosome"/>
</dbReference>
<dbReference type="RefSeq" id="WP_394847414.1">
    <property type="nucleotide sequence ID" value="NZ_CP089982.1"/>
</dbReference>
<name>A0ABZ2KDT4_9BACT</name>
<evidence type="ECO:0000313" key="1">
    <source>
        <dbReference type="EMBL" id="WXA96798.1"/>
    </source>
</evidence>
<protein>
    <recommendedName>
        <fullName evidence="3">Tail fiber protein</fullName>
    </recommendedName>
</protein>
<gene>
    <name evidence="1" type="ORF">LZC95_08105</name>
</gene>
<reference evidence="1 2" key="1">
    <citation type="submission" date="2021-12" db="EMBL/GenBank/DDBJ databases">
        <title>Discovery of the Pendulisporaceae a myxobacterial family with distinct sporulation behavior and unique specialized metabolism.</title>
        <authorList>
            <person name="Garcia R."/>
            <person name="Popoff A."/>
            <person name="Bader C.D."/>
            <person name="Loehr J."/>
            <person name="Walesch S."/>
            <person name="Walt C."/>
            <person name="Boldt J."/>
            <person name="Bunk B."/>
            <person name="Haeckl F.J.F.P.J."/>
            <person name="Gunesch A.P."/>
            <person name="Birkelbach J."/>
            <person name="Nuebel U."/>
            <person name="Pietschmann T."/>
            <person name="Bach T."/>
            <person name="Mueller R."/>
        </authorList>
    </citation>
    <scope>NUCLEOTIDE SEQUENCE [LARGE SCALE GENOMIC DNA]</scope>
    <source>
        <strain evidence="1 2">MSr12523</strain>
    </source>
</reference>
<keyword evidence="2" id="KW-1185">Reference proteome</keyword>
<evidence type="ECO:0008006" key="3">
    <source>
        <dbReference type="Google" id="ProtNLM"/>
    </source>
</evidence>
<accession>A0ABZ2KDT4</accession>
<proteinExistence type="predicted"/>
<dbReference type="EMBL" id="CP089982">
    <property type="protein sequence ID" value="WXA96798.1"/>
    <property type="molecule type" value="Genomic_DNA"/>
</dbReference>